<dbReference type="GO" id="GO:0003729">
    <property type="term" value="F:mRNA binding"/>
    <property type="evidence" value="ECO:0007669"/>
    <property type="project" value="TreeGrafter"/>
</dbReference>
<dbReference type="GO" id="GO:0005737">
    <property type="term" value="C:cytoplasm"/>
    <property type="evidence" value="ECO:0007669"/>
    <property type="project" value="TreeGrafter"/>
</dbReference>
<dbReference type="Proteomes" id="UP000248484">
    <property type="component" value="Chromosome 14"/>
</dbReference>
<dbReference type="InterPro" id="IPR027523">
    <property type="entry name" value="CLU_prot"/>
</dbReference>
<dbReference type="OrthoDB" id="1414216at2759"/>
<reference evidence="3" key="1">
    <citation type="submission" date="2025-08" db="UniProtKB">
        <authorList>
            <consortium name="RefSeq"/>
        </authorList>
    </citation>
    <scope>IDENTIFICATION</scope>
    <source>
        <tissue evidence="3">Muscle</tissue>
    </source>
</reference>
<feature type="region of interest" description="Disordered" evidence="1">
    <location>
        <begin position="135"/>
        <end position="181"/>
    </location>
</feature>
<feature type="compositionally biased region" description="Low complexity" evidence="1">
    <location>
        <begin position="150"/>
        <end position="160"/>
    </location>
</feature>
<dbReference type="KEGG" id="pcad:129392721"/>
<dbReference type="PANTHER" id="PTHR12601:SF6">
    <property type="entry name" value="CLUSTERED MITOCHONDRIA PROTEIN HOMOLOG"/>
    <property type="match status" value="1"/>
</dbReference>
<evidence type="ECO:0000313" key="3">
    <source>
        <dbReference type="RefSeq" id="XP_054945758.1"/>
    </source>
</evidence>
<gene>
    <name evidence="3" type="primary">LOC129392721</name>
</gene>
<dbReference type="PANTHER" id="PTHR12601">
    <property type="entry name" value="EUKARYOTIC TRANSLATION INITIATION FACTOR 3 SUBUNIT EIF-3"/>
    <property type="match status" value="1"/>
</dbReference>
<dbReference type="RefSeq" id="XP_054945758.1">
    <property type="nucleotide sequence ID" value="XM_055089783.1"/>
</dbReference>
<keyword evidence="2" id="KW-1185">Reference proteome</keyword>
<protein>
    <submittedName>
        <fullName evidence="3">Clustered mitochondria protein homolog</fullName>
    </submittedName>
</protein>
<proteinExistence type="predicted"/>
<accession>A0A9W2X300</accession>
<evidence type="ECO:0000313" key="2">
    <source>
        <dbReference type="Proteomes" id="UP000248484"/>
    </source>
</evidence>
<evidence type="ECO:0000256" key="1">
    <source>
        <dbReference type="SAM" id="MobiDB-lite"/>
    </source>
</evidence>
<dbReference type="AlphaFoldDB" id="A0A9W2X300"/>
<feature type="compositionally biased region" description="Basic and acidic residues" evidence="1">
    <location>
        <begin position="135"/>
        <end position="149"/>
    </location>
</feature>
<dbReference type="GO" id="GO:0048312">
    <property type="term" value="P:intracellular distribution of mitochondria"/>
    <property type="evidence" value="ECO:0007669"/>
    <property type="project" value="TreeGrafter"/>
</dbReference>
<dbReference type="GeneID" id="129392721"/>
<name>A0A9W2X300_PHYMC</name>
<sequence>MEYVGIISSQLADRCPLGPPILRQLPNESKAEFRSALQHEKEGYTIYKTQLGEDHEKTKESSEYLKCLTQQAVALQRTMNEIYRNGSSANIPPLKFTAPSMASVLEQLNVINGILFIPLSQKDLENLKAEVARRHQLQEASGDRDKAEEPMATEPEPAGASEDAASQPPAAKDPPSLSLQG</sequence>
<organism evidence="2 3">
    <name type="scientific">Physeter macrocephalus</name>
    <name type="common">Sperm whale</name>
    <name type="synonym">Physeter catodon</name>
    <dbReference type="NCBI Taxonomy" id="9755"/>
    <lineage>
        <taxon>Eukaryota</taxon>
        <taxon>Metazoa</taxon>
        <taxon>Chordata</taxon>
        <taxon>Craniata</taxon>
        <taxon>Vertebrata</taxon>
        <taxon>Euteleostomi</taxon>
        <taxon>Mammalia</taxon>
        <taxon>Eutheria</taxon>
        <taxon>Laurasiatheria</taxon>
        <taxon>Artiodactyla</taxon>
        <taxon>Whippomorpha</taxon>
        <taxon>Cetacea</taxon>
        <taxon>Odontoceti</taxon>
        <taxon>Physeteridae</taxon>
        <taxon>Physeter</taxon>
    </lineage>
</organism>